<comment type="caution">
    <text evidence="1">The sequence shown here is derived from an EMBL/GenBank/DDBJ whole genome shotgun (WGS) entry which is preliminary data.</text>
</comment>
<accession>A0AAW9NMB1</accession>
<reference evidence="1 2" key="1">
    <citation type="submission" date="2023-03" db="EMBL/GenBank/DDBJ databases">
        <title>Bacillus Genome Sequencing.</title>
        <authorList>
            <person name="Dunlap C."/>
        </authorList>
    </citation>
    <scope>NUCLEOTIDE SEQUENCE [LARGE SCALE GENOMIC DNA]</scope>
    <source>
        <strain evidence="1 2">B-59205</strain>
    </source>
</reference>
<dbReference type="RefSeq" id="WP_326122055.1">
    <property type="nucleotide sequence ID" value="NZ_JARSFG010000005.1"/>
</dbReference>
<name>A0AAW9NMB1_9BACL</name>
<keyword evidence="2" id="KW-1185">Reference proteome</keyword>
<evidence type="ECO:0000313" key="2">
    <source>
        <dbReference type="Proteomes" id="UP001344888"/>
    </source>
</evidence>
<organism evidence="1 2">
    <name type="scientific">Metasolibacillus meyeri</name>
    <dbReference type="NCBI Taxonomy" id="1071052"/>
    <lineage>
        <taxon>Bacteria</taxon>
        <taxon>Bacillati</taxon>
        <taxon>Bacillota</taxon>
        <taxon>Bacilli</taxon>
        <taxon>Bacillales</taxon>
        <taxon>Caryophanaceae</taxon>
        <taxon>Metasolibacillus</taxon>
    </lineage>
</organism>
<protein>
    <submittedName>
        <fullName evidence="1">Uncharacterized protein</fullName>
    </submittedName>
</protein>
<proteinExistence type="predicted"/>
<gene>
    <name evidence="1" type="ORF">P9B03_03950</name>
</gene>
<dbReference type="Proteomes" id="UP001344888">
    <property type="component" value="Unassembled WGS sequence"/>
</dbReference>
<evidence type="ECO:0000313" key="1">
    <source>
        <dbReference type="EMBL" id="MEC1177627.1"/>
    </source>
</evidence>
<dbReference type="EMBL" id="JARSFG010000005">
    <property type="protein sequence ID" value="MEC1177627.1"/>
    <property type="molecule type" value="Genomic_DNA"/>
</dbReference>
<sequence>MVKITRISTPQAQIVDVIEQILDLAKRGEIKNIALAAEHSSNGEVLTGYANADVNERQYLMSHIQSDITMAIVAANIEEV</sequence>
<dbReference type="AlphaFoldDB" id="A0AAW9NMB1"/>